<dbReference type="InterPro" id="IPR002763">
    <property type="entry name" value="DUF72"/>
</dbReference>
<comment type="caution">
    <text evidence="1">The sequence shown here is derived from an EMBL/GenBank/DDBJ whole genome shotgun (WGS) entry which is preliminary data.</text>
</comment>
<dbReference type="Proteomes" id="UP000245647">
    <property type="component" value="Unassembled WGS sequence"/>
</dbReference>
<dbReference type="AlphaFoldDB" id="A0A2U2PG85"/>
<proteinExistence type="predicted"/>
<dbReference type="InterPro" id="IPR036520">
    <property type="entry name" value="UPF0759_sf"/>
</dbReference>
<evidence type="ECO:0000313" key="1">
    <source>
        <dbReference type="EMBL" id="PWG80406.1"/>
    </source>
</evidence>
<organism evidence="1 2">
    <name type="scientific">Pararcticibacter amylolyticus</name>
    <dbReference type="NCBI Taxonomy" id="2173175"/>
    <lineage>
        <taxon>Bacteria</taxon>
        <taxon>Pseudomonadati</taxon>
        <taxon>Bacteroidota</taxon>
        <taxon>Sphingobacteriia</taxon>
        <taxon>Sphingobacteriales</taxon>
        <taxon>Sphingobacteriaceae</taxon>
        <taxon>Pararcticibacter</taxon>
    </lineage>
</organism>
<dbReference type="EMBL" id="QEAS01000009">
    <property type="protein sequence ID" value="PWG80406.1"/>
    <property type="molecule type" value="Genomic_DNA"/>
</dbReference>
<sequence>MLQETRGSFYSGTSNIVLPVPNKQFFPPEFKEKSRLTYYVSLFNSLEVNSSFYKVPQPSTVKKWTESVPENFRFTFKLWRDLTHNKTISFEPGTIHRFMETISMAEPKNGCLLIQFPPSVAIDMIGLDRFLAEISSSNPSGMWKVAVEFRHRSWYTDEIYQLLSYYKMGIVLHDMPLSNPPMRETESDFIYIRFHGPDGKYRGSYEDNFLYEYAQYINEWIKDGKSVYCYFNNTMGDAVNNLITINKYIKP</sequence>
<dbReference type="Pfam" id="PF01904">
    <property type="entry name" value="DUF72"/>
    <property type="match status" value="1"/>
</dbReference>
<accession>A0A2U2PG85</accession>
<gene>
    <name evidence="1" type="ORF">DDR33_12420</name>
</gene>
<name>A0A2U2PG85_9SPHI</name>
<dbReference type="OrthoDB" id="9780310at2"/>
<dbReference type="Gene3D" id="3.20.20.410">
    <property type="entry name" value="Protein of unknown function UPF0759"/>
    <property type="match status" value="1"/>
</dbReference>
<protein>
    <submittedName>
        <fullName evidence="1">DUF72 domain-containing protein</fullName>
    </submittedName>
</protein>
<reference evidence="1 2" key="1">
    <citation type="submission" date="2018-04" db="EMBL/GenBank/DDBJ databases">
        <title>Pedobacter chongqingensis sp. nov., isolated from a rottenly hemp rope.</title>
        <authorList>
            <person name="Cai Y."/>
        </authorList>
    </citation>
    <scope>NUCLEOTIDE SEQUENCE [LARGE SCALE GENOMIC DNA]</scope>
    <source>
        <strain evidence="1 2">FJ4-8</strain>
    </source>
</reference>
<dbReference type="SUPFAM" id="SSF117396">
    <property type="entry name" value="TM1631-like"/>
    <property type="match status" value="1"/>
</dbReference>
<keyword evidence="2" id="KW-1185">Reference proteome</keyword>
<dbReference type="RefSeq" id="WP_109416113.1">
    <property type="nucleotide sequence ID" value="NZ_QEAS01000009.1"/>
</dbReference>
<dbReference type="PANTHER" id="PTHR30348:SF4">
    <property type="entry name" value="DUF72 DOMAIN-CONTAINING PROTEIN"/>
    <property type="match status" value="1"/>
</dbReference>
<evidence type="ECO:0000313" key="2">
    <source>
        <dbReference type="Proteomes" id="UP000245647"/>
    </source>
</evidence>
<dbReference type="PANTHER" id="PTHR30348">
    <property type="entry name" value="UNCHARACTERIZED PROTEIN YECE"/>
    <property type="match status" value="1"/>
</dbReference>